<feature type="domain" description="ABC transporter" evidence="1">
    <location>
        <begin position="2"/>
        <end position="132"/>
    </location>
</feature>
<reference evidence="2" key="1">
    <citation type="journal article" date="2015" name="Nature">
        <title>Complex archaea that bridge the gap between prokaryotes and eukaryotes.</title>
        <authorList>
            <person name="Spang A."/>
            <person name="Saw J.H."/>
            <person name="Jorgensen S.L."/>
            <person name="Zaremba-Niedzwiedzka K."/>
            <person name="Martijn J."/>
            <person name="Lind A.E."/>
            <person name="van Eijk R."/>
            <person name="Schleper C."/>
            <person name="Guy L."/>
            <person name="Ettema T.J."/>
        </authorList>
    </citation>
    <scope>NUCLEOTIDE SEQUENCE</scope>
</reference>
<dbReference type="EMBL" id="LAZR01024537">
    <property type="protein sequence ID" value="KKL74807.1"/>
    <property type="molecule type" value="Genomic_DNA"/>
</dbReference>
<proteinExistence type="predicted"/>
<name>A0A0F9HI21_9ZZZZ</name>
<evidence type="ECO:0000313" key="2">
    <source>
        <dbReference type="EMBL" id="KKL74807.1"/>
    </source>
</evidence>
<dbReference type="InterPro" id="IPR003439">
    <property type="entry name" value="ABC_transporter-like_ATP-bd"/>
</dbReference>
<dbReference type="GO" id="GO:0016887">
    <property type="term" value="F:ATP hydrolysis activity"/>
    <property type="evidence" value="ECO:0007669"/>
    <property type="project" value="InterPro"/>
</dbReference>
<dbReference type="PANTHER" id="PTHR42855">
    <property type="entry name" value="ABC TRANSPORTER ATP-BINDING SUBUNIT"/>
    <property type="match status" value="1"/>
</dbReference>
<sequence>FNDLTLTINNDDKIAFVGTHDLAKTALFEILMDEIKADSGDYTWGSSAILSYLPKDNSAYFNEDVNLIDWLRQYSKEKDVTFIRGFLGKMLFSGEEALKKVNVLSGGEKVRCMLAKMMLSGANVLLLNEPTNHLDLEAITSLNNALVKFKGAVMFVSHDHQFMQTIANRIIEITPYGVIDKKMSFDEYLENSDVKKLREEMHENIIV</sequence>
<dbReference type="CDD" id="cd03221">
    <property type="entry name" value="ABCF_EF-3"/>
    <property type="match status" value="1"/>
</dbReference>
<protein>
    <recommendedName>
        <fullName evidence="1">ABC transporter domain-containing protein</fullName>
    </recommendedName>
</protein>
<dbReference type="InterPro" id="IPR027417">
    <property type="entry name" value="P-loop_NTPase"/>
</dbReference>
<dbReference type="GO" id="GO:0005524">
    <property type="term" value="F:ATP binding"/>
    <property type="evidence" value="ECO:0007669"/>
    <property type="project" value="InterPro"/>
</dbReference>
<dbReference type="SUPFAM" id="SSF52540">
    <property type="entry name" value="P-loop containing nucleoside triphosphate hydrolases"/>
    <property type="match status" value="1"/>
</dbReference>
<feature type="non-terminal residue" evidence="2">
    <location>
        <position position="1"/>
    </location>
</feature>
<dbReference type="PANTHER" id="PTHR42855:SF2">
    <property type="entry name" value="DRUG RESISTANCE ABC TRANSPORTER,ATP-BINDING PROTEIN"/>
    <property type="match status" value="1"/>
</dbReference>
<dbReference type="Gene3D" id="3.40.50.300">
    <property type="entry name" value="P-loop containing nucleotide triphosphate hydrolases"/>
    <property type="match status" value="1"/>
</dbReference>
<accession>A0A0F9HI21</accession>
<evidence type="ECO:0000259" key="1">
    <source>
        <dbReference type="Pfam" id="PF00005"/>
    </source>
</evidence>
<organism evidence="2">
    <name type="scientific">marine sediment metagenome</name>
    <dbReference type="NCBI Taxonomy" id="412755"/>
    <lineage>
        <taxon>unclassified sequences</taxon>
        <taxon>metagenomes</taxon>
        <taxon>ecological metagenomes</taxon>
    </lineage>
</organism>
<dbReference type="InterPro" id="IPR051309">
    <property type="entry name" value="ABCF_ATPase"/>
</dbReference>
<comment type="caution">
    <text evidence="2">The sequence shown here is derived from an EMBL/GenBank/DDBJ whole genome shotgun (WGS) entry which is preliminary data.</text>
</comment>
<gene>
    <name evidence="2" type="ORF">LCGC14_2061210</name>
</gene>
<dbReference type="Pfam" id="PF00005">
    <property type="entry name" value="ABC_tran"/>
    <property type="match status" value="1"/>
</dbReference>
<dbReference type="AlphaFoldDB" id="A0A0F9HI21"/>